<sequence>MPQQAKEQGIIAFLMDVIPGSVIGAFASGKHSAGLTVCGVVWFCAAPFGQQRPAHFQCD</sequence>
<dbReference type="Proteomes" id="UP000269208">
    <property type="component" value="Chromosome"/>
</dbReference>
<organism evidence="1 2">
    <name type="scientific">Salmonella enterica I</name>
    <dbReference type="NCBI Taxonomy" id="59201"/>
    <lineage>
        <taxon>Bacteria</taxon>
        <taxon>Pseudomonadati</taxon>
        <taxon>Pseudomonadota</taxon>
        <taxon>Gammaproteobacteria</taxon>
        <taxon>Enterobacterales</taxon>
        <taxon>Enterobacteriaceae</taxon>
        <taxon>Salmonella</taxon>
    </lineage>
</organism>
<gene>
    <name evidence="1" type="primary">dctA_3</name>
    <name evidence="1" type="ORF">NCTC6754_02262</name>
</gene>
<accession>A0A3S4LQL9</accession>
<name>A0A3S4LQL9_SALET</name>
<reference evidence="1 2" key="1">
    <citation type="submission" date="2018-12" db="EMBL/GenBank/DDBJ databases">
        <authorList>
            <consortium name="Pathogen Informatics"/>
        </authorList>
    </citation>
    <scope>NUCLEOTIDE SEQUENCE [LARGE SCALE GENOMIC DNA]</scope>
    <source>
        <strain evidence="1 2">NCTC6754</strain>
    </source>
</reference>
<evidence type="ECO:0000313" key="2">
    <source>
        <dbReference type="Proteomes" id="UP000269208"/>
    </source>
</evidence>
<protein>
    <submittedName>
        <fullName evidence="1">C4-dicarboxylate transporter DctA</fullName>
    </submittedName>
</protein>
<dbReference type="AlphaFoldDB" id="A0A3S4LQL9"/>
<evidence type="ECO:0000313" key="1">
    <source>
        <dbReference type="EMBL" id="VEB52512.1"/>
    </source>
</evidence>
<proteinExistence type="predicted"/>
<dbReference type="EMBL" id="LR134190">
    <property type="protein sequence ID" value="VEB52512.1"/>
    <property type="molecule type" value="Genomic_DNA"/>
</dbReference>